<dbReference type="Pfam" id="PF01476">
    <property type="entry name" value="LysM"/>
    <property type="match status" value="1"/>
</dbReference>
<feature type="region of interest" description="Disordered" evidence="1">
    <location>
        <begin position="391"/>
        <end position="468"/>
    </location>
</feature>
<keyword evidence="5" id="KW-1185">Reference proteome</keyword>
<feature type="compositionally biased region" description="Low complexity" evidence="1">
    <location>
        <begin position="412"/>
        <end position="433"/>
    </location>
</feature>
<dbReference type="PANTHER" id="PTHR33734:SF22">
    <property type="entry name" value="MEMBRANE-BOUND LYTIC MUREIN TRANSGLYCOSYLASE D"/>
    <property type="match status" value="1"/>
</dbReference>
<dbReference type="Proteomes" id="UP000244896">
    <property type="component" value="Chromosome"/>
</dbReference>
<feature type="compositionally biased region" description="Polar residues" evidence="1">
    <location>
        <begin position="436"/>
        <end position="446"/>
    </location>
</feature>
<evidence type="ECO:0000256" key="1">
    <source>
        <dbReference type="SAM" id="MobiDB-lite"/>
    </source>
</evidence>
<dbReference type="KEGG" id="elut:CKA38_08265"/>
<feature type="transmembrane region" description="Helical" evidence="2">
    <location>
        <begin position="243"/>
        <end position="265"/>
    </location>
</feature>
<keyword evidence="2" id="KW-1133">Transmembrane helix</keyword>
<name>A0A2U8E2Y6_9BACT</name>
<feature type="domain" description="LysM" evidence="3">
    <location>
        <begin position="467"/>
        <end position="512"/>
    </location>
</feature>
<evidence type="ECO:0000256" key="2">
    <source>
        <dbReference type="SAM" id="Phobius"/>
    </source>
</evidence>
<dbReference type="SMART" id="SM00257">
    <property type="entry name" value="LysM"/>
    <property type="match status" value="1"/>
</dbReference>
<sequence>MALKFLKAPPPNVVLLPDTQFFVRAIPVPADQTPEELSTQVELALETLAPFPVAQMYYGYHWRPGARHALIYAAYRKRFSQASVETWSAADAVLPAFATLLNPAASPGTTAILSTPDSLTAIHWADNSGVPSLVISRALPEPDDDKPPLSESDRDAARAALRNELLRATPGTIHLHEYEYPALDTVPAPARADNALVFATPPAKNTRTTPSSTTFTTAQLDMLDVRDKAELVARRASRRRDLLLWRAFLGCLSLLALCALIDIALKGGKFLQEKRIYQVKEQAPYVAEIDRANTLATRIEDLSNKRLLPFEMIDLLRPALPDTIVFTRVITRSLNSIEIQARTNRAADFNSFRTSLVSLPAIEKLDINNPATRDGSTTFTMLITFKPGTVIAAEDIPPPQPKNTATPKTDAASETAAENAAPQSGAPQPAAPSIHDQIQQQLTPGQSDAPSPDAVPPANGQPAPQTTEHTIVTGDTLARIARQAGVSPRDIIAANPGLANPRNLQPGQKINIPQPAPPPANETAEEEPNQ</sequence>
<evidence type="ECO:0000313" key="5">
    <source>
        <dbReference type="Proteomes" id="UP000244896"/>
    </source>
</evidence>
<keyword evidence="2" id="KW-0812">Transmembrane</keyword>
<gene>
    <name evidence="4" type="ORF">CKA38_08265</name>
</gene>
<dbReference type="InterPro" id="IPR018392">
    <property type="entry name" value="LysM"/>
</dbReference>
<dbReference type="AlphaFoldDB" id="A0A2U8E2Y6"/>
<dbReference type="PANTHER" id="PTHR33734">
    <property type="entry name" value="LYSM DOMAIN-CONTAINING GPI-ANCHORED PROTEIN 2"/>
    <property type="match status" value="1"/>
</dbReference>
<feature type="region of interest" description="Disordered" evidence="1">
    <location>
        <begin position="492"/>
        <end position="530"/>
    </location>
</feature>
<evidence type="ECO:0000259" key="3">
    <source>
        <dbReference type="PROSITE" id="PS51782"/>
    </source>
</evidence>
<evidence type="ECO:0000313" key="4">
    <source>
        <dbReference type="EMBL" id="AWI09233.1"/>
    </source>
</evidence>
<protein>
    <recommendedName>
        <fullName evidence="3">LysM domain-containing protein</fullName>
    </recommendedName>
</protein>
<dbReference type="SUPFAM" id="SSF54106">
    <property type="entry name" value="LysM domain"/>
    <property type="match status" value="1"/>
</dbReference>
<dbReference type="RefSeq" id="WP_108825044.1">
    <property type="nucleotide sequence ID" value="NZ_CP023004.1"/>
</dbReference>
<dbReference type="PROSITE" id="PS51782">
    <property type="entry name" value="LYSM"/>
    <property type="match status" value="1"/>
</dbReference>
<proteinExistence type="predicted"/>
<dbReference type="Gene3D" id="3.10.350.10">
    <property type="entry name" value="LysM domain"/>
    <property type="match status" value="1"/>
</dbReference>
<dbReference type="CDD" id="cd00118">
    <property type="entry name" value="LysM"/>
    <property type="match status" value="1"/>
</dbReference>
<accession>A0A2U8E2Y6</accession>
<feature type="compositionally biased region" description="Low complexity" evidence="1">
    <location>
        <begin position="447"/>
        <end position="458"/>
    </location>
</feature>
<keyword evidence="2" id="KW-0472">Membrane</keyword>
<dbReference type="InterPro" id="IPR036779">
    <property type="entry name" value="LysM_dom_sf"/>
</dbReference>
<dbReference type="EMBL" id="CP023004">
    <property type="protein sequence ID" value="AWI09233.1"/>
    <property type="molecule type" value="Genomic_DNA"/>
</dbReference>
<organism evidence="4 5">
    <name type="scientific">Ereboglobus luteus</name>
    <dbReference type="NCBI Taxonomy" id="1796921"/>
    <lineage>
        <taxon>Bacteria</taxon>
        <taxon>Pseudomonadati</taxon>
        <taxon>Verrucomicrobiota</taxon>
        <taxon>Opitutia</taxon>
        <taxon>Opitutales</taxon>
        <taxon>Opitutaceae</taxon>
        <taxon>Ereboglobus</taxon>
    </lineage>
</organism>
<reference evidence="4 5" key="1">
    <citation type="journal article" date="2018" name="Syst. Appl. Microbiol.">
        <title>Ereboglobus luteus gen. nov. sp. nov. from cockroach guts, and new insights into the oxygen relationship of the genera Opitutus and Didymococcus (Verrucomicrobia: Opitutaceae).</title>
        <authorList>
            <person name="Tegtmeier D."/>
            <person name="Belitz A."/>
            <person name="Radek R."/>
            <person name="Heimerl T."/>
            <person name="Brune A."/>
        </authorList>
    </citation>
    <scope>NUCLEOTIDE SEQUENCE [LARGE SCALE GENOMIC DNA]</scope>
    <source>
        <strain evidence="4 5">Ho45</strain>
    </source>
</reference>
<dbReference type="OrthoDB" id="193427at2"/>